<dbReference type="FunFam" id="3.40.50.10420:FF:000007">
    <property type="entry name" value="5-formyltetrahydrofolate cyclo-ligase"/>
    <property type="match status" value="1"/>
</dbReference>
<feature type="binding site" evidence="6">
    <location>
        <begin position="138"/>
        <end position="146"/>
    </location>
    <ligand>
        <name>ATP</name>
        <dbReference type="ChEBI" id="CHEBI:30616"/>
    </ligand>
</feature>
<name>A0A814BPM4_9BILA</name>
<dbReference type="EMBL" id="CAJNOO010000397">
    <property type="protein sequence ID" value="CAF0931575.1"/>
    <property type="molecule type" value="Genomic_DNA"/>
</dbReference>
<dbReference type="SUPFAM" id="SSF100950">
    <property type="entry name" value="NagB/RpiA/CoA transferase-like"/>
    <property type="match status" value="1"/>
</dbReference>
<protein>
    <recommendedName>
        <fullName evidence="5 7">5-formyltetrahydrofolate cyclo-ligase</fullName>
        <ecNumber evidence="5 7">6.3.3.2</ecNumber>
    </recommendedName>
</protein>
<dbReference type="Pfam" id="PF01812">
    <property type="entry name" value="5-FTHF_cyc-lig"/>
    <property type="match status" value="1"/>
</dbReference>
<reference evidence="8" key="1">
    <citation type="submission" date="2021-02" db="EMBL/GenBank/DDBJ databases">
        <authorList>
            <person name="Nowell W R."/>
        </authorList>
    </citation>
    <scope>NUCLEOTIDE SEQUENCE</scope>
</reference>
<evidence type="ECO:0000256" key="7">
    <source>
        <dbReference type="RuleBase" id="RU361279"/>
    </source>
</evidence>
<dbReference type="InterPro" id="IPR024185">
    <property type="entry name" value="FTHF_cligase-like_sf"/>
</dbReference>
<dbReference type="GO" id="GO:0030272">
    <property type="term" value="F:5-formyltetrahydrofolate cyclo-ligase activity"/>
    <property type="evidence" value="ECO:0007669"/>
    <property type="project" value="UniProtKB-EC"/>
</dbReference>
<dbReference type="Gene3D" id="3.40.50.10420">
    <property type="entry name" value="NagB/RpiA/CoA transferase-like"/>
    <property type="match status" value="1"/>
</dbReference>
<dbReference type="GO" id="GO:0046872">
    <property type="term" value="F:metal ion binding"/>
    <property type="evidence" value="ECO:0007669"/>
    <property type="project" value="UniProtKB-KW"/>
</dbReference>
<dbReference type="PIRSF" id="PIRSF006806">
    <property type="entry name" value="FTHF_cligase"/>
    <property type="match status" value="1"/>
</dbReference>
<dbReference type="EC" id="6.3.3.2" evidence="5 7"/>
<dbReference type="NCBIfam" id="TIGR02727">
    <property type="entry name" value="MTHFS_bact"/>
    <property type="match status" value="1"/>
</dbReference>
<dbReference type="GO" id="GO:0009396">
    <property type="term" value="P:folic acid-containing compound biosynthetic process"/>
    <property type="evidence" value="ECO:0007669"/>
    <property type="project" value="TreeGrafter"/>
</dbReference>
<feature type="binding site" evidence="6">
    <location>
        <position position="52"/>
    </location>
    <ligand>
        <name>substrate</name>
    </ligand>
</feature>
<dbReference type="PANTHER" id="PTHR23407:SF1">
    <property type="entry name" value="5-FORMYLTETRAHYDROFOLATE CYCLO-LIGASE"/>
    <property type="match status" value="1"/>
</dbReference>
<keyword evidence="2 6" id="KW-0547">Nucleotide-binding</keyword>
<organism evidence="8 10">
    <name type="scientific">Rotaria sordida</name>
    <dbReference type="NCBI Taxonomy" id="392033"/>
    <lineage>
        <taxon>Eukaryota</taxon>
        <taxon>Metazoa</taxon>
        <taxon>Spiralia</taxon>
        <taxon>Gnathifera</taxon>
        <taxon>Rotifera</taxon>
        <taxon>Eurotatoria</taxon>
        <taxon>Bdelloidea</taxon>
        <taxon>Philodinida</taxon>
        <taxon>Philodinidae</taxon>
        <taxon>Rotaria</taxon>
    </lineage>
</organism>
<dbReference type="GO" id="GO:0005739">
    <property type="term" value="C:mitochondrion"/>
    <property type="evidence" value="ECO:0007669"/>
    <property type="project" value="TreeGrafter"/>
</dbReference>
<dbReference type="PANTHER" id="PTHR23407">
    <property type="entry name" value="ATPASE INHIBITOR/5-FORMYLTETRAHYDROFOLATE CYCLO-LIGASE"/>
    <property type="match status" value="1"/>
</dbReference>
<evidence type="ECO:0000256" key="1">
    <source>
        <dbReference type="ARBA" id="ARBA00010638"/>
    </source>
</evidence>
<dbReference type="InterPro" id="IPR002698">
    <property type="entry name" value="FTHF_cligase"/>
</dbReference>
<comment type="cofactor">
    <cofactor evidence="7">
        <name>Mg(2+)</name>
        <dbReference type="ChEBI" id="CHEBI:18420"/>
    </cofactor>
</comment>
<dbReference type="InterPro" id="IPR037171">
    <property type="entry name" value="NagB/RpiA_transferase-like"/>
</dbReference>
<gene>
    <name evidence="9" type="ORF">OTI717_LOCUS6486</name>
    <name evidence="8" type="ORF">RFH988_LOCUS10568</name>
</gene>
<keyword evidence="3 6" id="KW-0067">ATP-binding</keyword>
<dbReference type="GO" id="GO:0035999">
    <property type="term" value="P:tetrahydrofolate interconversion"/>
    <property type="evidence" value="ECO:0007669"/>
    <property type="project" value="TreeGrafter"/>
</dbReference>
<feature type="binding site" evidence="6">
    <location>
        <position position="57"/>
    </location>
    <ligand>
        <name>substrate</name>
    </ligand>
</feature>
<dbReference type="EMBL" id="CAJOAX010000456">
    <property type="protein sequence ID" value="CAF3594653.1"/>
    <property type="molecule type" value="Genomic_DNA"/>
</dbReference>
<dbReference type="Proteomes" id="UP000663823">
    <property type="component" value="Unassembled WGS sequence"/>
</dbReference>
<comment type="similarity">
    <text evidence="1 7">Belongs to the 5-formyltetrahydrofolate cyclo-ligase family.</text>
</comment>
<sequence length="193" mass="22446">MTYAAKQILREKLRHILKMMSNEDRIYQSNIVTNYLLRHSKYQSSRAISIYVHMNTEISTRDIIQHAFQSNKHVFIPRYNSTSMDMIRIYSLDDLDSLPITKWNIRQPSLDDKNREIATDNIDIIIVPGLGFSLDGSRLGHGKGFYDKYLNSLNGNFYTIGLAYRQQILENNTIPMNLNDVRINEILVSKEGE</sequence>
<dbReference type="AlphaFoldDB" id="A0A814BPM4"/>
<evidence type="ECO:0000313" key="10">
    <source>
        <dbReference type="Proteomes" id="UP000663882"/>
    </source>
</evidence>
<evidence type="ECO:0000313" key="9">
    <source>
        <dbReference type="EMBL" id="CAF3594653.1"/>
    </source>
</evidence>
<dbReference type="OrthoDB" id="2015992at2759"/>
<evidence type="ECO:0000256" key="4">
    <source>
        <dbReference type="ARBA" id="ARBA00036539"/>
    </source>
</evidence>
<dbReference type="Proteomes" id="UP000663882">
    <property type="component" value="Unassembled WGS sequence"/>
</dbReference>
<evidence type="ECO:0000256" key="2">
    <source>
        <dbReference type="ARBA" id="ARBA00022741"/>
    </source>
</evidence>
<keyword evidence="7" id="KW-0460">Magnesium</keyword>
<proteinExistence type="inferred from homology"/>
<feature type="binding site" evidence="6">
    <location>
        <begin position="6"/>
        <end position="10"/>
    </location>
    <ligand>
        <name>ATP</name>
        <dbReference type="ChEBI" id="CHEBI:30616"/>
    </ligand>
</feature>
<comment type="catalytic activity">
    <reaction evidence="4 7">
        <text>(6S)-5-formyl-5,6,7,8-tetrahydrofolate + ATP = (6R)-5,10-methenyltetrahydrofolate + ADP + phosphate</text>
        <dbReference type="Rhea" id="RHEA:10488"/>
        <dbReference type="ChEBI" id="CHEBI:30616"/>
        <dbReference type="ChEBI" id="CHEBI:43474"/>
        <dbReference type="ChEBI" id="CHEBI:57455"/>
        <dbReference type="ChEBI" id="CHEBI:57457"/>
        <dbReference type="ChEBI" id="CHEBI:456216"/>
        <dbReference type="EC" id="6.3.3.2"/>
    </reaction>
</comment>
<evidence type="ECO:0000313" key="8">
    <source>
        <dbReference type="EMBL" id="CAF0931575.1"/>
    </source>
</evidence>
<keyword evidence="7" id="KW-0479">Metal-binding</keyword>
<evidence type="ECO:0000256" key="6">
    <source>
        <dbReference type="PIRSR" id="PIRSR006806-1"/>
    </source>
</evidence>
<accession>A0A814BPM4</accession>
<comment type="caution">
    <text evidence="8">The sequence shown here is derived from an EMBL/GenBank/DDBJ whole genome shotgun (WGS) entry which is preliminary data.</text>
</comment>
<dbReference type="GO" id="GO:0005524">
    <property type="term" value="F:ATP binding"/>
    <property type="evidence" value="ECO:0007669"/>
    <property type="project" value="UniProtKB-KW"/>
</dbReference>
<evidence type="ECO:0000256" key="3">
    <source>
        <dbReference type="ARBA" id="ARBA00022840"/>
    </source>
</evidence>
<evidence type="ECO:0000256" key="5">
    <source>
        <dbReference type="ARBA" id="ARBA00038966"/>
    </source>
</evidence>